<dbReference type="EMBL" id="BPLQ01005769">
    <property type="protein sequence ID" value="GIY17036.1"/>
    <property type="molecule type" value="Genomic_DNA"/>
</dbReference>
<gene>
    <name evidence="1" type="ORF">CDAR_574221</name>
</gene>
<protein>
    <submittedName>
        <fullName evidence="1">Uncharacterized protein</fullName>
    </submittedName>
</protein>
<organism evidence="1 2">
    <name type="scientific">Caerostris darwini</name>
    <dbReference type="NCBI Taxonomy" id="1538125"/>
    <lineage>
        <taxon>Eukaryota</taxon>
        <taxon>Metazoa</taxon>
        <taxon>Ecdysozoa</taxon>
        <taxon>Arthropoda</taxon>
        <taxon>Chelicerata</taxon>
        <taxon>Arachnida</taxon>
        <taxon>Araneae</taxon>
        <taxon>Araneomorphae</taxon>
        <taxon>Entelegynae</taxon>
        <taxon>Araneoidea</taxon>
        <taxon>Araneidae</taxon>
        <taxon>Caerostris</taxon>
    </lineage>
</organism>
<dbReference type="Proteomes" id="UP001054837">
    <property type="component" value="Unassembled WGS sequence"/>
</dbReference>
<accession>A0AAV4R9P6</accession>
<sequence length="107" mass="11912">MFETPFFDLRIAINYHTVMNGDAFEDDHRYLVIANLARKGEATNIEPSGSDCRDVTPTGCLGTCRGTRALENRLGRAPLLKPIKALPVLSQSPDVIRVLLIYKSEHV</sequence>
<reference evidence="1 2" key="1">
    <citation type="submission" date="2021-06" db="EMBL/GenBank/DDBJ databases">
        <title>Caerostris darwini draft genome.</title>
        <authorList>
            <person name="Kono N."/>
            <person name="Arakawa K."/>
        </authorList>
    </citation>
    <scope>NUCLEOTIDE SEQUENCE [LARGE SCALE GENOMIC DNA]</scope>
</reference>
<name>A0AAV4R9P6_9ARAC</name>
<proteinExistence type="predicted"/>
<comment type="caution">
    <text evidence="1">The sequence shown here is derived from an EMBL/GenBank/DDBJ whole genome shotgun (WGS) entry which is preliminary data.</text>
</comment>
<keyword evidence="2" id="KW-1185">Reference proteome</keyword>
<dbReference type="AlphaFoldDB" id="A0AAV4R9P6"/>
<evidence type="ECO:0000313" key="1">
    <source>
        <dbReference type="EMBL" id="GIY17036.1"/>
    </source>
</evidence>
<evidence type="ECO:0000313" key="2">
    <source>
        <dbReference type="Proteomes" id="UP001054837"/>
    </source>
</evidence>